<dbReference type="Gene3D" id="3.30.450.40">
    <property type="match status" value="1"/>
</dbReference>
<dbReference type="InterPro" id="IPR029016">
    <property type="entry name" value="GAF-like_dom_sf"/>
</dbReference>
<keyword evidence="3" id="KW-0804">Transcription</keyword>
<protein>
    <submittedName>
        <fullName evidence="5">LuxR C-terminal-related transcriptional regulator</fullName>
    </submittedName>
</protein>
<evidence type="ECO:0000256" key="3">
    <source>
        <dbReference type="ARBA" id="ARBA00023163"/>
    </source>
</evidence>
<dbReference type="SUPFAM" id="SSF55781">
    <property type="entry name" value="GAF domain-like"/>
    <property type="match status" value="1"/>
</dbReference>
<dbReference type="EMBL" id="BAAAYU010000001">
    <property type="protein sequence ID" value="GAA3629764.1"/>
    <property type="molecule type" value="Genomic_DNA"/>
</dbReference>
<evidence type="ECO:0000256" key="2">
    <source>
        <dbReference type="ARBA" id="ARBA00023125"/>
    </source>
</evidence>
<dbReference type="InterPro" id="IPR016032">
    <property type="entry name" value="Sig_transdc_resp-reg_C-effctor"/>
</dbReference>
<evidence type="ECO:0000259" key="4">
    <source>
        <dbReference type="PROSITE" id="PS50043"/>
    </source>
</evidence>
<dbReference type="InterPro" id="IPR036388">
    <property type="entry name" value="WH-like_DNA-bd_sf"/>
</dbReference>
<gene>
    <name evidence="5" type="ORF">GCM10022200_10610</name>
</gene>
<keyword evidence="1" id="KW-0805">Transcription regulation</keyword>
<reference evidence="6" key="1">
    <citation type="journal article" date="2019" name="Int. J. Syst. Evol. Microbiol.">
        <title>The Global Catalogue of Microorganisms (GCM) 10K type strain sequencing project: providing services to taxonomists for standard genome sequencing and annotation.</title>
        <authorList>
            <consortium name="The Broad Institute Genomics Platform"/>
            <consortium name="The Broad Institute Genome Sequencing Center for Infectious Disease"/>
            <person name="Wu L."/>
            <person name="Ma J."/>
        </authorList>
    </citation>
    <scope>NUCLEOTIDE SEQUENCE [LARGE SCALE GENOMIC DNA]</scope>
    <source>
        <strain evidence="6">JCM 16544</strain>
    </source>
</reference>
<evidence type="ECO:0000256" key="1">
    <source>
        <dbReference type="ARBA" id="ARBA00023015"/>
    </source>
</evidence>
<evidence type="ECO:0000313" key="6">
    <source>
        <dbReference type="Proteomes" id="UP001501697"/>
    </source>
</evidence>
<comment type="caution">
    <text evidence="5">The sequence shown here is derived from an EMBL/GenBank/DDBJ whole genome shotgun (WGS) entry which is preliminary data.</text>
</comment>
<feature type="domain" description="HTH luxR-type" evidence="4">
    <location>
        <begin position="199"/>
        <end position="264"/>
    </location>
</feature>
<dbReference type="Pfam" id="PF00196">
    <property type="entry name" value="GerE"/>
    <property type="match status" value="1"/>
</dbReference>
<accession>A0ABP7AD77</accession>
<keyword evidence="2" id="KW-0238">DNA-binding</keyword>
<proteinExistence type="predicted"/>
<name>A0ABP7AD77_9MICO</name>
<dbReference type="Proteomes" id="UP001501697">
    <property type="component" value="Unassembled WGS sequence"/>
</dbReference>
<dbReference type="SUPFAM" id="SSF46894">
    <property type="entry name" value="C-terminal effector domain of the bipartite response regulators"/>
    <property type="match status" value="1"/>
</dbReference>
<dbReference type="PROSITE" id="PS50043">
    <property type="entry name" value="HTH_LUXR_2"/>
    <property type="match status" value="1"/>
</dbReference>
<sequence>MSAALRDLAERTRFPLVFGGFVDDGAVRVSVIHGSRTRSLQGLVVQSGRGLGGQAMTQLGPRMTPDYGSSRAITHDYDSHVLGEGIGALLAVPVVVAGRSRGMLYAGTWARSGIGDVSAAPAMRVARDFASELRIRDEVERRVAALAPPTPPAEHAAQRERLRESVAELRSIAAQIEDPVLRERLAALGRRLAGPAPAASGHGARLAPRELDVLAWAALGSTNAEIAQALALKEGTVKSYLQSAMSKLDASTRHAAVAKARSLGILP</sequence>
<dbReference type="PANTHER" id="PTHR44688:SF16">
    <property type="entry name" value="DNA-BINDING TRANSCRIPTIONAL ACTIVATOR DEVR_DOSR"/>
    <property type="match status" value="1"/>
</dbReference>
<dbReference type="SMART" id="SM00421">
    <property type="entry name" value="HTH_LUXR"/>
    <property type="match status" value="1"/>
</dbReference>
<dbReference type="Gene3D" id="1.10.10.10">
    <property type="entry name" value="Winged helix-like DNA-binding domain superfamily/Winged helix DNA-binding domain"/>
    <property type="match status" value="1"/>
</dbReference>
<dbReference type="PRINTS" id="PR00038">
    <property type="entry name" value="HTHLUXR"/>
</dbReference>
<organism evidence="5 6">
    <name type="scientific">Microbacterium awajiense</name>
    <dbReference type="NCBI Taxonomy" id="415214"/>
    <lineage>
        <taxon>Bacteria</taxon>
        <taxon>Bacillati</taxon>
        <taxon>Actinomycetota</taxon>
        <taxon>Actinomycetes</taxon>
        <taxon>Micrococcales</taxon>
        <taxon>Microbacteriaceae</taxon>
        <taxon>Microbacterium</taxon>
    </lineage>
</organism>
<dbReference type="InterPro" id="IPR000792">
    <property type="entry name" value="Tscrpt_reg_LuxR_C"/>
</dbReference>
<dbReference type="PANTHER" id="PTHR44688">
    <property type="entry name" value="DNA-BINDING TRANSCRIPTIONAL ACTIVATOR DEVR_DOSR"/>
    <property type="match status" value="1"/>
</dbReference>
<dbReference type="PROSITE" id="PS00622">
    <property type="entry name" value="HTH_LUXR_1"/>
    <property type="match status" value="1"/>
</dbReference>
<evidence type="ECO:0000313" key="5">
    <source>
        <dbReference type="EMBL" id="GAA3629764.1"/>
    </source>
</evidence>
<keyword evidence="6" id="KW-1185">Reference proteome</keyword>
<dbReference type="CDD" id="cd06170">
    <property type="entry name" value="LuxR_C_like"/>
    <property type="match status" value="1"/>
</dbReference>